<evidence type="ECO:0000256" key="1">
    <source>
        <dbReference type="SAM" id="Phobius"/>
    </source>
</evidence>
<keyword evidence="1" id="KW-1133">Transmembrane helix</keyword>
<proteinExistence type="predicted"/>
<gene>
    <name evidence="2" type="ORF">JF76_15610</name>
</gene>
<dbReference type="InterPro" id="IPR050303">
    <property type="entry name" value="GatZ_KbaZ_carbometab"/>
</dbReference>
<dbReference type="AlphaFoldDB" id="A0A0F4L8D2"/>
<feature type="transmembrane region" description="Helical" evidence="1">
    <location>
        <begin position="138"/>
        <end position="159"/>
    </location>
</feature>
<dbReference type="RefSeq" id="WP_045928545.1">
    <property type="nucleotide sequence ID" value="NZ_JANUHF010000002.1"/>
</dbReference>
<feature type="transmembrane region" description="Helical" evidence="1">
    <location>
        <begin position="179"/>
        <end position="203"/>
    </location>
</feature>
<dbReference type="EMBL" id="JXBY01000025">
    <property type="protein sequence ID" value="KJY54538.1"/>
    <property type="molecule type" value="Genomic_DNA"/>
</dbReference>
<reference evidence="2 3" key="1">
    <citation type="submission" date="2014-12" db="EMBL/GenBank/DDBJ databases">
        <title>Comparative genomics of the lactic acid bacteria isolated from the honey bee gut.</title>
        <authorList>
            <person name="Ellegaard K.M."/>
            <person name="Tamarit D."/>
            <person name="Javelind E."/>
            <person name="Olofsson T."/>
            <person name="Andersson S.G."/>
            <person name="Vasquez A."/>
        </authorList>
    </citation>
    <scope>NUCLEOTIDE SEQUENCE [LARGE SCALE GENOMIC DNA]</scope>
    <source>
        <strain evidence="2 3">Biut2</strain>
    </source>
</reference>
<protein>
    <submittedName>
        <fullName evidence="2">PTS Man IID</fullName>
    </submittedName>
</protein>
<feature type="transmembrane region" description="Helical" evidence="1">
    <location>
        <begin position="251"/>
        <end position="269"/>
    </location>
</feature>
<keyword evidence="1" id="KW-0812">Transmembrane</keyword>
<dbReference type="HOGENOM" id="CLU_060742_0_0_9"/>
<feature type="transmembrane region" description="Helical" evidence="1">
    <location>
        <begin position="223"/>
        <end position="244"/>
    </location>
</feature>
<dbReference type="PANTHER" id="PTHR32502:SF23">
    <property type="entry name" value="TRANSPORT PROTEIN, PTS SYSTEM"/>
    <property type="match status" value="1"/>
</dbReference>
<evidence type="ECO:0000313" key="3">
    <source>
        <dbReference type="Proteomes" id="UP000033533"/>
    </source>
</evidence>
<dbReference type="PROSITE" id="PS51108">
    <property type="entry name" value="PTS_EIID"/>
    <property type="match status" value="1"/>
</dbReference>
<dbReference type="STRING" id="1218493.JF76_15610"/>
<sequence length="270" mass="29174">MSKINAHDKKVLKKMFWGSGLAFSGFNVVKMQGNGFTNTMGPALEDLFPDDAKSRGEALARANGVFNTNNTMFGLLGGLTYALEKDRVKNNNVTTDTIESLKVSLMGPTAAVGDSFIFNCLRVIIAGIAISIAKTGSIFGPLLFIVLFGGLELMIRWYLLVAGYQYGTTFIDKVFNSGLLKIITTASSMLGLSMVGAMVATTVNVPLSLSFKFGKETLKLSSIFDQIMPGLLSLILLFTIMYLMKKGFKPMTLVLGLLVVSIVLAFLGIF</sequence>
<dbReference type="PANTHER" id="PTHR32502">
    <property type="entry name" value="N-ACETYLGALACTOSAMINE PERMEASE II COMPONENT-RELATED"/>
    <property type="match status" value="1"/>
</dbReference>
<dbReference type="OrthoDB" id="9795582at2"/>
<keyword evidence="1" id="KW-0472">Membrane</keyword>
<name>A0A0F4L8D2_9LACO</name>
<evidence type="ECO:0000313" key="2">
    <source>
        <dbReference type="EMBL" id="KJY54538.1"/>
    </source>
</evidence>
<dbReference type="InterPro" id="IPR004704">
    <property type="entry name" value="PTS_IID_man"/>
</dbReference>
<comment type="caution">
    <text evidence="2">The sequence shown here is derived from an EMBL/GenBank/DDBJ whole genome shotgun (WGS) entry which is preliminary data.</text>
</comment>
<organism evidence="2 3">
    <name type="scientific">Lactobacillus kullabergensis</name>
    <dbReference type="NCBI Taxonomy" id="1218493"/>
    <lineage>
        <taxon>Bacteria</taxon>
        <taxon>Bacillati</taxon>
        <taxon>Bacillota</taxon>
        <taxon>Bacilli</taxon>
        <taxon>Lactobacillales</taxon>
        <taxon>Lactobacillaceae</taxon>
        <taxon>Lactobacillus</taxon>
    </lineage>
</organism>
<dbReference type="Proteomes" id="UP000033533">
    <property type="component" value="Unassembled WGS sequence"/>
</dbReference>
<feature type="transmembrane region" description="Helical" evidence="1">
    <location>
        <begin position="111"/>
        <end position="132"/>
    </location>
</feature>
<dbReference type="GO" id="GO:0009401">
    <property type="term" value="P:phosphoenolpyruvate-dependent sugar phosphotransferase system"/>
    <property type="evidence" value="ECO:0007669"/>
    <property type="project" value="InterPro"/>
</dbReference>
<dbReference type="Pfam" id="PF03613">
    <property type="entry name" value="EIID-AGA"/>
    <property type="match status" value="1"/>
</dbReference>
<dbReference type="GO" id="GO:0005886">
    <property type="term" value="C:plasma membrane"/>
    <property type="evidence" value="ECO:0007669"/>
    <property type="project" value="TreeGrafter"/>
</dbReference>
<accession>A0A0F4L8D2</accession>
<dbReference type="PATRIC" id="fig|1218493.3.peg.1634"/>